<dbReference type="Proteomes" id="UP000355283">
    <property type="component" value="Unassembled WGS sequence"/>
</dbReference>
<evidence type="ECO:0000313" key="3">
    <source>
        <dbReference type="Proteomes" id="UP000355283"/>
    </source>
</evidence>
<dbReference type="InterPro" id="IPR003425">
    <property type="entry name" value="CCB3/YggT"/>
</dbReference>
<dbReference type="AlphaFoldDB" id="A0A4D9CVC6"/>
<comment type="caution">
    <text evidence="2">The sequence shown here is derived from an EMBL/GenBank/DDBJ whole genome shotgun (WGS) entry which is preliminary data.</text>
</comment>
<evidence type="ECO:0000256" key="1">
    <source>
        <dbReference type="SAM" id="MobiDB-lite"/>
    </source>
</evidence>
<evidence type="ECO:0008006" key="4">
    <source>
        <dbReference type="Google" id="ProtNLM"/>
    </source>
</evidence>
<protein>
    <recommendedName>
        <fullName evidence="4">YGGT family protein</fullName>
    </recommendedName>
</protein>
<sequence length="241" mass="25474">MLLLNRRASSSSASSSPPSSLFSSLSAHLLLAALISLILTVSTATILPSSTSPSRLHASSSLRVGPTVWRSPALSSSLISRQPFPLAMTGARRGNYVRHGRCAAQMGGGVVGETFFGGLHNFLSIYNVVLTGRILLSWFPQVARQPVFEPLFVVTNPFFNIFRGLIPPIGGLDLSPLPAFFLLSFLTNATETLGADGAPGGEGGREGGREGNWPPPSAGRCSPNFPIYWGRRPAALGNEEG</sequence>
<reference evidence="2 3" key="1">
    <citation type="submission" date="2019-01" db="EMBL/GenBank/DDBJ databases">
        <title>Nuclear Genome Assembly of the Microalgal Biofuel strain Nannochloropsis salina CCMP1776.</title>
        <authorList>
            <person name="Hovde B."/>
        </authorList>
    </citation>
    <scope>NUCLEOTIDE SEQUENCE [LARGE SCALE GENOMIC DNA]</scope>
    <source>
        <strain evidence="2 3">CCMP1776</strain>
    </source>
</reference>
<name>A0A4D9CVC6_9STRA</name>
<dbReference type="Pfam" id="PF02325">
    <property type="entry name" value="CCB3_YggT"/>
    <property type="match status" value="1"/>
</dbReference>
<dbReference type="PANTHER" id="PTHR33219:SF14">
    <property type="entry name" value="PROTEIN COFACTOR ASSEMBLY OF COMPLEX C SUBUNIT B CCB3, CHLOROPLASTIC-RELATED"/>
    <property type="match status" value="1"/>
</dbReference>
<gene>
    <name evidence="2" type="ORF">NSK_007187</name>
</gene>
<feature type="region of interest" description="Disordered" evidence="1">
    <location>
        <begin position="194"/>
        <end position="224"/>
    </location>
</feature>
<evidence type="ECO:0000313" key="2">
    <source>
        <dbReference type="EMBL" id="TFJ81465.1"/>
    </source>
</evidence>
<organism evidence="2 3">
    <name type="scientific">Nannochloropsis salina CCMP1776</name>
    <dbReference type="NCBI Taxonomy" id="1027361"/>
    <lineage>
        <taxon>Eukaryota</taxon>
        <taxon>Sar</taxon>
        <taxon>Stramenopiles</taxon>
        <taxon>Ochrophyta</taxon>
        <taxon>Eustigmatophyceae</taxon>
        <taxon>Eustigmatales</taxon>
        <taxon>Monodopsidaceae</taxon>
        <taxon>Microchloropsis</taxon>
        <taxon>Microchloropsis salina</taxon>
    </lineage>
</organism>
<dbReference type="OrthoDB" id="2066at2759"/>
<dbReference type="EMBL" id="SDOX01000127">
    <property type="protein sequence ID" value="TFJ81465.1"/>
    <property type="molecule type" value="Genomic_DNA"/>
</dbReference>
<proteinExistence type="predicted"/>
<dbReference type="GO" id="GO:0016020">
    <property type="term" value="C:membrane"/>
    <property type="evidence" value="ECO:0007669"/>
    <property type="project" value="InterPro"/>
</dbReference>
<dbReference type="PANTHER" id="PTHR33219">
    <property type="entry name" value="YLMG HOMOLOG PROTEIN 2, CHLOROPLASTIC"/>
    <property type="match status" value="1"/>
</dbReference>
<keyword evidence="3" id="KW-1185">Reference proteome</keyword>
<accession>A0A4D9CVC6</accession>